<keyword evidence="2" id="KW-1185">Reference proteome</keyword>
<protein>
    <submittedName>
        <fullName evidence="1">Uncharacterized protein</fullName>
    </submittedName>
</protein>
<dbReference type="EMBL" id="CM042040">
    <property type="protein sequence ID" value="KAI3717609.1"/>
    <property type="molecule type" value="Genomic_DNA"/>
</dbReference>
<organism evidence="1 2">
    <name type="scientific">Smallanthus sonchifolius</name>
    <dbReference type="NCBI Taxonomy" id="185202"/>
    <lineage>
        <taxon>Eukaryota</taxon>
        <taxon>Viridiplantae</taxon>
        <taxon>Streptophyta</taxon>
        <taxon>Embryophyta</taxon>
        <taxon>Tracheophyta</taxon>
        <taxon>Spermatophyta</taxon>
        <taxon>Magnoliopsida</taxon>
        <taxon>eudicotyledons</taxon>
        <taxon>Gunneridae</taxon>
        <taxon>Pentapetalae</taxon>
        <taxon>asterids</taxon>
        <taxon>campanulids</taxon>
        <taxon>Asterales</taxon>
        <taxon>Asteraceae</taxon>
        <taxon>Asteroideae</taxon>
        <taxon>Heliantheae alliance</taxon>
        <taxon>Millerieae</taxon>
        <taxon>Smallanthus</taxon>
    </lineage>
</organism>
<sequence length="95" mass="10386">MESESFANIGELHLSCLSDRCGHCKNLAPEYEKPASVLSRHDPPIALAKVDADAEEYKGLAEKFEIQGFPTIKILKNGGEVVQDYKGPRKADGIV</sequence>
<name>A0ACB9B6Q9_9ASTR</name>
<proteinExistence type="predicted"/>
<dbReference type="Proteomes" id="UP001056120">
    <property type="component" value="Linkage Group LG23"/>
</dbReference>
<accession>A0ACB9B6Q9</accession>
<reference evidence="2" key="1">
    <citation type="journal article" date="2022" name="Mol. Ecol. Resour.">
        <title>The genomes of chicory, endive, great burdock and yacon provide insights into Asteraceae palaeo-polyploidization history and plant inulin production.</title>
        <authorList>
            <person name="Fan W."/>
            <person name="Wang S."/>
            <person name="Wang H."/>
            <person name="Wang A."/>
            <person name="Jiang F."/>
            <person name="Liu H."/>
            <person name="Zhao H."/>
            <person name="Xu D."/>
            <person name="Zhang Y."/>
        </authorList>
    </citation>
    <scope>NUCLEOTIDE SEQUENCE [LARGE SCALE GENOMIC DNA]</scope>
    <source>
        <strain evidence="2">cv. Yunnan</strain>
    </source>
</reference>
<evidence type="ECO:0000313" key="1">
    <source>
        <dbReference type="EMBL" id="KAI3717609.1"/>
    </source>
</evidence>
<comment type="caution">
    <text evidence="1">The sequence shown here is derived from an EMBL/GenBank/DDBJ whole genome shotgun (WGS) entry which is preliminary data.</text>
</comment>
<gene>
    <name evidence="1" type="ORF">L1987_69336</name>
</gene>
<evidence type="ECO:0000313" key="2">
    <source>
        <dbReference type="Proteomes" id="UP001056120"/>
    </source>
</evidence>
<reference evidence="1 2" key="2">
    <citation type="journal article" date="2022" name="Mol. Ecol. Resour.">
        <title>The genomes of chicory, endive, great burdock and yacon provide insights into Asteraceae paleo-polyploidization history and plant inulin production.</title>
        <authorList>
            <person name="Fan W."/>
            <person name="Wang S."/>
            <person name="Wang H."/>
            <person name="Wang A."/>
            <person name="Jiang F."/>
            <person name="Liu H."/>
            <person name="Zhao H."/>
            <person name="Xu D."/>
            <person name="Zhang Y."/>
        </authorList>
    </citation>
    <scope>NUCLEOTIDE SEQUENCE [LARGE SCALE GENOMIC DNA]</scope>
    <source>
        <strain evidence="2">cv. Yunnan</strain>
        <tissue evidence="1">Leaves</tissue>
    </source>
</reference>